<dbReference type="AlphaFoldDB" id="T1FHT6"/>
<dbReference type="GeneID" id="20208385"/>
<accession>T1FHT6</accession>
<reference evidence="1 3" key="2">
    <citation type="journal article" date="2013" name="Nature">
        <title>Insights into bilaterian evolution from three spiralian genomes.</title>
        <authorList>
            <person name="Simakov O."/>
            <person name="Marletaz F."/>
            <person name="Cho S.J."/>
            <person name="Edsinger-Gonzales E."/>
            <person name="Havlak P."/>
            <person name="Hellsten U."/>
            <person name="Kuo D.H."/>
            <person name="Larsson T."/>
            <person name="Lv J."/>
            <person name="Arendt D."/>
            <person name="Savage R."/>
            <person name="Osoegawa K."/>
            <person name="de Jong P."/>
            <person name="Grimwood J."/>
            <person name="Chapman J.A."/>
            <person name="Shapiro H."/>
            <person name="Aerts A."/>
            <person name="Otillar R.P."/>
            <person name="Terry A.Y."/>
            <person name="Boore J.L."/>
            <person name="Grigoriev I.V."/>
            <person name="Lindberg D.R."/>
            <person name="Seaver E.C."/>
            <person name="Weisblat D.A."/>
            <person name="Putnam N.H."/>
            <person name="Rokhsar D.S."/>
        </authorList>
    </citation>
    <scope>NUCLEOTIDE SEQUENCE</scope>
</reference>
<dbReference type="RefSeq" id="XP_009030693.1">
    <property type="nucleotide sequence ID" value="XM_009032445.1"/>
</dbReference>
<dbReference type="KEGG" id="hro:HELRODRAFT_182136"/>
<dbReference type="EMBL" id="KB097710">
    <property type="protein sequence ID" value="ESN91164.1"/>
    <property type="molecule type" value="Genomic_DNA"/>
</dbReference>
<evidence type="ECO:0000313" key="3">
    <source>
        <dbReference type="Proteomes" id="UP000015101"/>
    </source>
</evidence>
<organism evidence="2 3">
    <name type="scientific">Helobdella robusta</name>
    <name type="common">Californian leech</name>
    <dbReference type="NCBI Taxonomy" id="6412"/>
    <lineage>
        <taxon>Eukaryota</taxon>
        <taxon>Metazoa</taxon>
        <taxon>Spiralia</taxon>
        <taxon>Lophotrochozoa</taxon>
        <taxon>Annelida</taxon>
        <taxon>Clitellata</taxon>
        <taxon>Hirudinea</taxon>
        <taxon>Rhynchobdellida</taxon>
        <taxon>Glossiphoniidae</taxon>
        <taxon>Helobdella</taxon>
    </lineage>
</organism>
<reference evidence="2" key="3">
    <citation type="submission" date="2015-06" db="UniProtKB">
        <authorList>
            <consortium name="EnsemblMetazoa"/>
        </authorList>
    </citation>
    <scope>IDENTIFICATION</scope>
</reference>
<dbReference type="OrthoDB" id="7986506at2759"/>
<evidence type="ECO:0000313" key="1">
    <source>
        <dbReference type="EMBL" id="ESN91164.1"/>
    </source>
</evidence>
<dbReference type="EnsemblMetazoa" id="HelroT182136">
    <property type="protein sequence ID" value="HelroP182136"/>
    <property type="gene ID" value="HelroG182136"/>
</dbReference>
<name>T1FHT6_HELRO</name>
<reference evidence="3" key="1">
    <citation type="submission" date="2012-12" db="EMBL/GenBank/DDBJ databases">
        <authorList>
            <person name="Hellsten U."/>
            <person name="Grimwood J."/>
            <person name="Chapman J.A."/>
            <person name="Shapiro H."/>
            <person name="Aerts A."/>
            <person name="Otillar R.P."/>
            <person name="Terry A.Y."/>
            <person name="Boore J.L."/>
            <person name="Simakov O."/>
            <person name="Marletaz F."/>
            <person name="Cho S.-J."/>
            <person name="Edsinger-Gonzales E."/>
            <person name="Havlak P."/>
            <person name="Kuo D.-H."/>
            <person name="Larsson T."/>
            <person name="Lv J."/>
            <person name="Arendt D."/>
            <person name="Savage R."/>
            <person name="Osoegawa K."/>
            <person name="de Jong P."/>
            <person name="Lindberg D.R."/>
            <person name="Seaver E.C."/>
            <person name="Weisblat D.A."/>
            <person name="Putnam N.H."/>
            <person name="Grigoriev I.V."/>
            <person name="Rokhsar D.S."/>
        </authorList>
    </citation>
    <scope>NUCLEOTIDE SEQUENCE</scope>
</reference>
<gene>
    <name evidence="2" type="primary">20208385</name>
    <name evidence="1" type="ORF">HELRODRAFT_182136</name>
</gene>
<dbReference type="CTD" id="20208385"/>
<dbReference type="Proteomes" id="UP000015101">
    <property type="component" value="Unassembled WGS sequence"/>
</dbReference>
<keyword evidence="3" id="KW-1185">Reference proteome</keyword>
<sequence length="198" mass="23581">MEHISFQVPKVANYARKYFCKNTEFILGPRKLRRQSIFWRGKVLESQIMWHRRQAKQKTLHLRFCQLFMKLVLMKPRQPFYVYKSQRRPLQWFICMLHLNELPFRAIYTKLDSTISGPTAFHGNIGSRLNFDPKSLQIVNFKAVPDCTENVSDEIKRDLSEDQCYMLRAILVVQEGKDNAAEQDLNFWLLLPRVRRDG</sequence>
<protein>
    <submittedName>
        <fullName evidence="1 2">Uncharacterized protein</fullName>
    </submittedName>
</protein>
<proteinExistence type="predicted"/>
<evidence type="ECO:0000313" key="2">
    <source>
        <dbReference type="EnsemblMetazoa" id="HelroP182136"/>
    </source>
</evidence>
<dbReference type="HOGENOM" id="CLU_1379501_0_0_1"/>
<dbReference type="InParanoid" id="T1FHT6"/>
<dbReference type="EMBL" id="AMQM01007999">
    <property type="status" value="NOT_ANNOTATED_CDS"/>
    <property type="molecule type" value="Genomic_DNA"/>
</dbReference>